<dbReference type="EMBL" id="GBRH01164086">
    <property type="protein sequence ID" value="JAE33810.1"/>
    <property type="molecule type" value="Transcribed_RNA"/>
</dbReference>
<reference evidence="1" key="1">
    <citation type="submission" date="2014-09" db="EMBL/GenBank/DDBJ databases">
        <authorList>
            <person name="Magalhaes I.L.F."/>
            <person name="Oliveira U."/>
            <person name="Santos F.R."/>
            <person name="Vidigal T.H.D.A."/>
            <person name="Brescovit A.D."/>
            <person name="Santos A.J."/>
        </authorList>
    </citation>
    <scope>NUCLEOTIDE SEQUENCE</scope>
    <source>
        <tissue evidence="1">Shoot tissue taken approximately 20 cm above the soil surface</tissue>
    </source>
</reference>
<accession>A0A0A9H9E2</accession>
<protein>
    <submittedName>
        <fullName evidence="1">Uncharacterized protein</fullName>
    </submittedName>
</protein>
<dbReference type="AlphaFoldDB" id="A0A0A9H9E2"/>
<evidence type="ECO:0000313" key="1">
    <source>
        <dbReference type="EMBL" id="JAE33810.1"/>
    </source>
</evidence>
<name>A0A0A9H9E2_ARUDO</name>
<organism evidence="1">
    <name type="scientific">Arundo donax</name>
    <name type="common">Giant reed</name>
    <name type="synonym">Donax arundinaceus</name>
    <dbReference type="NCBI Taxonomy" id="35708"/>
    <lineage>
        <taxon>Eukaryota</taxon>
        <taxon>Viridiplantae</taxon>
        <taxon>Streptophyta</taxon>
        <taxon>Embryophyta</taxon>
        <taxon>Tracheophyta</taxon>
        <taxon>Spermatophyta</taxon>
        <taxon>Magnoliopsida</taxon>
        <taxon>Liliopsida</taxon>
        <taxon>Poales</taxon>
        <taxon>Poaceae</taxon>
        <taxon>PACMAD clade</taxon>
        <taxon>Arundinoideae</taxon>
        <taxon>Arundineae</taxon>
        <taxon>Arundo</taxon>
    </lineage>
</organism>
<reference evidence="1" key="2">
    <citation type="journal article" date="2015" name="Data Brief">
        <title>Shoot transcriptome of the giant reed, Arundo donax.</title>
        <authorList>
            <person name="Barrero R.A."/>
            <person name="Guerrero F.D."/>
            <person name="Moolhuijzen P."/>
            <person name="Goolsby J.A."/>
            <person name="Tidwell J."/>
            <person name="Bellgard S.E."/>
            <person name="Bellgard M.I."/>
        </authorList>
    </citation>
    <scope>NUCLEOTIDE SEQUENCE</scope>
    <source>
        <tissue evidence="1">Shoot tissue taken approximately 20 cm above the soil surface</tissue>
    </source>
</reference>
<proteinExistence type="predicted"/>
<sequence length="27" mass="2838">MLRVGMRGPVDLQDLTTLSSCDSGASQ</sequence>